<dbReference type="RefSeq" id="WP_272748413.1">
    <property type="nucleotide sequence ID" value="NZ_JAQQKX010000009.1"/>
</dbReference>
<evidence type="ECO:0000313" key="2">
    <source>
        <dbReference type="EMBL" id="MDC7683952.1"/>
    </source>
</evidence>
<dbReference type="Proteomes" id="UP001214854">
    <property type="component" value="Unassembled WGS sequence"/>
</dbReference>
<feature type="transmembrane region" description="Helical" evidence="1">
    <location>
        <begin position="116"/>
        <end position="137"/>
    </location>
</feature>
<evidence type="ECO:0000313" key="3">
    <source>
        <dbReference type="Proteomes" id="UP001214854"/>
    </source>
</evidence>
<name>A0ABT5HV47_9CAUL</name>
<dbReference type="Pfam" id="PF09945">
    <property type="entry name" value="DUF2177"/>
    <property type="match status" value="1"/>
</dbReference>
<sequence length="139" mass="14929">MFLIALVLTLLALAILDGLWLGTMTGRLYRPLMGSLLADKFNMVAAVAFYLMYGFGVTWFLVFPALNGTLPTNGLSAGVALTINAALLGLLAYGTYNLTALAVIRDWSLKLTLIDTAWGMVITTASAHAAVMVARLFRL</sequence>
<protein>
    <submittedName>
        <fullName evidence="2">DUF2177 family protein</fullName>
    </submittedName>
</protein>
<comment type="caution">
    <text evidence="2">The sequence shown here is derived from an EMBL/GenBank/DDBJ whole genome shotgun (WGS) entry which is preliminary data.</text>
</comment>
<dbReference type="InterPro" id="IPR018687">
    <property type="entry name" value="DUF2177_membr"/>
</dbReference>
<keyword evidence="3" id="KW-1185">Reference proteome</keyword>
<keyword evidence="1" id="KW-0472">Membrane</keyword>
<feature type="transmembrane region" description="Helical" evidence="1">
    <location>
        <begin position="42"/>
        <end position="63"/>
    </location>
</feature>
<keyword evidence="1" id="KW-0812">Transmembrane</keyword>
<proteinExistence type="predicted"/>
<evidence type="ECO:0000256" key="1">
    <source>
        <dbReference type="SAM" id="Phobius"/>
    </source>
</evidence>
<accession>A0ABT5HV47</accession>
<feature type="transmembrane region" description="Helical" evidence="1">
    <location>
        <begin position="75"/>
        <end position="96"/>
    </location>
</feature>
<organism evidence="2 3">
    <name type="scientific">Asticcacaulis aquaticus</name>
    <dbReference type="NCBI Taxonomy" id="2984212"/>
    <lineage>
        <taxon>Bacteria</taxon>
        <taxon>Pseudomonadati</taxon>
        <taxon>Pseudomonadota</taxon>
        <taxon>Alphaproteobacteria</taxon>
        <taxon>Caulobacterales</taxon>
        <taxon>Caulobacteraceae</taxon>
        <taxon>Asticcacaulis</taxon>
    </lineage>
</organism>
<dbReference type="EMBL" id="JAQQKX010000009">
    <property type="protein sequence ID" value="MDC7683952.1"/>
    <property type="molecule type" value="Genomic_DNA"/>
</dbReference>
<gene>
    <name evidence="2" type="ORF">PQU92_11745</name>
</gene>
<reference evidence="2 3" key="1">
    <citation type="submission" date="2023-01" db="EMBL/GenBank/DDBJ databases">
        <title>Novel species of the genus Asticcacaulis isolated from rivers.</title>
        <authorList>
            <person name="Lu H."/>
        </authorList>
    </citation>
    <scope>NUCLEOTIDE SEQUENCE [LARGE SCALE GENOMIC DNA]</scope>
    <source>
        <strain evidence="2 3">BYS171W</strain>
    </source>
</reference>
<keyword evidence="1" id="KW-1133">Transmembrane helix</keyword>